<dbReference type="Pfam" id="PF00440">
    <property type="entry name" value="TetR_N"/>
    <property type="match status" value="1"/>
</dbReference>
<name>A0A6V8KC14_9ACTN</name>
<evidence type="ECO:0000313" key="7">
    <source>
        <dbReference type="Proteomes" id="UP000482800"/>
    </source>
</evidence>
<dbReference type="AlphaFoldDB" id="A0A6V8KC14"/>
<evidence type="ECO:0000259" key="5">
    <source>
        <dbReference type="PROSITE" id="PS50977"/>
    </source>
</evidence>
<dbReference type="Gene3D" id="1.10.357.10">
    <property type="entry name" value="Tetracycline Repressor, domain 2"/>
    <property type="match status" value="1"/>
</dbReference>
<dbReference type="InterPro" id="IPR001647">
    <property type="entry name" value="HTH_TetR"/>
</dbReference>
<dbReference type="SUPFAM" id="SSF46689">
    <property type="entry name" value="Homeodomain-like"/>
    <property type="match status" value="1"/>
</dbReference>
<protein>
    <submittedName>
        <fullName evidence="6">TetR family transcriptional regulator</fullName>
    </submittedName>
</protein>
<feature type="DNA-binding region" description="H-T-H motif" evidence="4">
    <location>
        <begin position="32"/>
        <end position="51"/>
    </location>
</feature>
<keyword evidence="1" id="KW-0805">Transcription regulation</keyword>
<dbReference type="InterPro" id="IPR009057">
    <property type="entry name" value="Homeodomain-like_sf"/>
</dbReference>
<dbReference type="EMBL" id="BLPF01000002">
    <property type="protein sequence ID" value="GFJ81304.1"/>
    <property type="molecule type" value="Genomic_DNA"/>
</dbReference>
<evidence type="ECO:0000256" key="4">
    <source>
        <dbReference type="PROSITE-ProRule" id="PRU00335"/>
    </source>
</evidence>
<organism evidence="6 7">
    <name type="scientific">Phytohabitans houttuyneae</name>
    <dbReference type="NCBI Taxonomy" id="1076126"/>
    <lineage>
        <taxon>Bacteria</taxon>
        <taxon>Bacillati</taxon>
        <taxon>Actinomycetota</taxon>
        <taxon>Actinomycetes</taxon>
        <taxon>Micromonosporales</taxon>
        <taxon>Micromonosporaceae</taxon>
    </lineage>
</organism>
<evidence type="ECO:0000313" key="6">
    <source>
        <dbReference type="EMBL" id="GFJ81304.1"/>
    </source>
</evidence>
<dbReference type="PANTHER" id="PTHR47506">
    <property type="entry name" value="TRANSCRIPTIONAL REGULATORY PROTEIN"/>
    <property type="match status" value="1"/>
</dbReference>
<dbReference type="Gene3D" id="1.10.10.60">
    <property type="entry name" value="Homeodomain-like"/>
    <property type="match status" value="1"/>
</dbReference>
<sequence>MTRIGRPRSFDDAQVVDQAKEIFWRRGYAGTSMRELKGELGVLPGSLYGAFGDKHALFLRALDRYAEQAGEAAAALQPSGPGLASVRQLLTDAVDAARSTPGRGCMLGNTAMEVLPDDEEAGQIVRRALGELESGIERALVDAQRAGEIRDDVDCGAYARVLLALLQGLHVIARAEREPHRLGDAIDAALAAITT</sequence>
<evidence type="ECO:0000256" key="2">
    <source>
        <dbReference type="ARBA" id="ARBA00023125"/>
    </source>
</evidence>
<dbReference type="PANTHER" id="PTHR47506:SF10">
    <property type="entry name" value="TRANSCRIPTIONAL REGULATORY PROTEIN"/>
    <property type="match status" value="1"/>
</dbReference>
<dbReference type="SUPFAM" id="SSF48498">
    <property type="entry name" value="Tetracyclin repressor-like, C-terminal domain"/>
    <property type="match status" value="1"/>
</dbReference>
<evidence type="ECO:0000256" key="1">
    <source>
        <dbReference type="ARBA" id="ARBA00023015"/>
    </source>
</evidence>
<reference evidence="6 7" key="2">
    <citation type="submission" date="2020-03" db="EMBL/GenBank/DDBJ databases">
        <authorList>
            <person name="Ichikawa N."/>
            <person name="Kimura A."/>
            <person name="Kitahashi Y."/>
            <person name="Uohara A."/>
        </authorList>
    </citation>
    <scope>NUCLEOTIDE SEQUENCE [LARGE SCALE GENOMIC DNA]</scope>
    <source>
        <strain evidence="6 7">NBRC 108639</strain>
    </source>
</reference>
<comment type="caution">
    <text evidence="6">The sequence shown here is derived from an EMBL/GenBank/DDBJ whole genome shotgun (WGS) entry which is preliminary data.</text>
</comment>
<feature type="domain" description="HTH tetR-type" evidence="5">
    <location>
        <begin position="9"/>
        <end position="69"/>
    </location>
</feature>
<keyword evidence="3" id="KW-0804">Transcription</keyword>
<dbReference type="InterPro" id="IPR011075">
    <property type="entry name" value="TetR_C"/>
</dbReference>
<dbReference type="Proteomes" id="UP000482800">
    <property type="component" value="Unassembled WGS sequence"/>
</dbReference>
<keyword evidence="7" id="KW-1185">Reference proteome</keyword>
<dbReference type="GO" id="GO:0003677">
    <property type="term" value="F:DNA binding"/>
    <property type="evidence" value="ECO:0007669"/>
    <property type="project" value="UniProtKB-UniRule"/>
</dbReference>
<dbReference type="RefSeq" id="WP_173060301.1">
    <property type="nucleotide sequence ID" value="NZ_BAABGO010000019.1"/>
</dbReference>
<dbReference type="InterPro" id="IPR036271">
    <property type="entry name" value="Tet_transcr_reg_TetR-rel_C_sf"/>
</dbReference>
<accession>A0A6V8KC14</accession>
<dbReference type="Pfam" id="PF16925">
    <property type="entry name" value="TetR_C_13"/>
    <property type="match status" value="1"/>
</dbReference>
<keyword evidence="2 4" id="KW-0238">DNA-binding</keyword>
<gene>
    <name evidence="6" type="ORF">Phou_054840</name>
</gene>
<dbReference type="PROSITE" id="PS50977">
    <property type="entry name" value="HTH_TETR_2"/>
    <property type="match status" value="1"/>
</dbReference>
<evidence type="ECO:0000256" key="3">
    <source>
        <dbReference type="ARBA" id="ARBA00023163"/>
    </source>
</evidence>
<reference evidence="6 7" key="1">
    <citation type="submission" date="2020-03" db="EMBL/GenBank/DDBJ databases">
        <title>Whole genome shotgun sequence of Phytohabitans houttuyneae NBRC 108639.</title>
        <authorList>
            <person name="Komaki H."/>
            <person name="Tamura T."/>
        </authorList>
    </citation>
    <scope>NUCLEOTIDE SEQUENCE [LARGE SCALE GENOMIC DNA]</scope>
    <source>
        <strain evidence="6 7">NBRC 108639</strain>
    </source>
</reference>
<proteinExistence type="predicted"/>